<dbReference type="HOGENOM" id="CLU_071768_0_0_2"/>
<dbReference type="Gene3D" id="1.10.3870.10">
    <property type="entry name" value="AF1437-like domain superfamily"/>
    <property type="match status" value="1"/>
</dbReference>
<name>N0BDF8_9EURY</name>
<keyword evidence="2" id="KW-1185">Reference proteome</keyword>
<accession>N0BDF8</accession>
<dbReference type="Proteomes" id="UP000013307">
    <property type="component" value="Chromosome"/>
</dbReference>
<dbReference type="STRING" id="387631.Asulf_01019"/>
<reference evidence="1 2" key="1">
    <citation type="journal article" date="2013" name="Genome Announc.">
        <title>Complete Genome Sequence of the Thermophilic and Facultatively Chemolithoautotrophic Sulfate Reducer Archaeoglobus sulfaticallidus Strain PM70-1T.</title>
        <authorList>
            <person name="Stokke R."/>
            <person name="Hocking W.P."/>
            <person name="Steinsbu B.O."/>
            <person name="Steen I.H."/>
        </authorList>
    </citation>
    <scope>NUCLEOTIDE SEQUENCE [LARGE SCALE GENOMIC DNA]</scope>
    <source>
        <strain evidence="1">PM70-1</strain>
    </source>
</reference>
<organism evidence="1 2">
    <name type="scientific">Archaeoglobus sulfaticallidus PM70-1</name>
    <dbReference type="NCBI Taxonomy" id="387631"/>
    <lineage>
        <taxon>Archaea</taxon>
        <taxon>Methanobacteriati</taxon>
        <taxon>Methanobacteriota</taxon>
        <taxon>Archaeoglobi</taxon>
        <taxon>Archaeoglobales</taxon>
        <taxon>Archaeoglobaceae</taxon>
        <taxon>Archaeoglobus</taxon>
    </lineage>
</organism>
<dbReference type="EMBL" id="CP005290">
    <property type="protein sequence ID" value="AGK61023.1"/>
    <property type="molecule type" value="Genomic_DNA"/>
</dbReference>
<evidence type="ECO:0000313" key="2">
    <source>
        <dbReference type="Proteomes" id="UP000013307"/>
    </source>
</evidence>
<evidence type="ECO:0000313" key="1">
    <source>
        <dbReference type="EMBL" id="AGK61023.1"/>
    </source>
</evidence>
<dbReference type="Gene3D" id="3.40.50.1000">
    <property type="entry name" value="HAD superfamily/HAD-like"/>
    <property type="match status" value="1"/>
</dbReference>
<gene>
    <name evidence="1" type="ORF">Asulf_01019</name>
</gene>
<dbReference type="SUPFAM" id="SSF56784">
    <property type="entry name" value="HAD-like"/>
    <property type="match status" value="1"/>
</dbReference>
<dbReference type="AlphaFoldDB" id="N0BDF8"/>
<proteinExistence type="predicted"/>
<dbReference type="InterPro" id="IPR023214">
    <property type="entry name" value="HAD_sf"/>
</dbReference>
<protein>
    <submittedName>
        <fullName evidence="1">Uncharacterized protein conserved in archaea</fullName>
    </submittedName>
</protein>
<dbReference type="KEGG" id="ast:Asulf_01019"/>
<dbReference type="eggNOG" id="arCOG01161">
    <property type="taxonomic scope" value="Archaea"/>
</dbReference>
<sequence>MVSMDFFTDWEGPWVTTDFALEISEVLGSKAFFERLSQYDDYLYFVERRKGYNAGDTLKLLAPFICVMGLDSKKLKALAENVRFVRDADAAMKILLRKYKPVVISTSYDQFLKTSAGKIGIQDRLHGTRMDVDRLSEYFDDRDREVASSLIEKISKLPEIKVDVENRTVNESATRTIDFLNDLFWGNSDFSKKIRRVMGEVVVIGGRKKLETLLAYEPKERIIAIGDSISDFEMLEWVRKRGLAVSFNGNEYALMNSSLAVISNSAFSEAAVVDAYLANGFDGLKEFLKLFEDKKWDELKDVVDEEIVEGLKCSETEYYLLEGSVGSDDKVDPKIVEKSKRMRKLVRGDAGKLG</sequence>
<dbReference type="InterPro" id="IPR036412">
    <property type="entry name" value="HAD-like_sf"/>
</dbReference>